<feature type="domain" description="Polymerase/histidinol phosphatase N-terminal" evidence="1">
    <location>
        <begin position="8"/>
        <end position="76"/>
    </location>
</feature>
<dbReference type="PANTHER" id="PTHR42924:SF3">
    <property type="entry name" value="POLYMERASE_HISTIDINOL PHOSPHATASE N-TERMINAL DOMAIN-CONTAINING PROTEIN"/>
    <property type="match status" value="1"/>
</dbReference>
<proteinExistence type="predicted"/>
<dbReference type="RefSeq" id="WP_207299319.1">
    <property type="nucleotide sequence ID" value="NZ_CP071444.1"/>
</dbReference>
<dbReference type="InterPro" id="IPR052018">
    <property type="entry name" value="PHP_domain"/>
</dbReference>
<dbReference type="InterPro" id="IPR003141">
    <property type="entry name" value="Pol/His_phosphatase_N"/>
</dbReference>
<gene>
    <name evidence="2" type="ORF">J0B03_09200</name>
</gene>
<protein>
    <submittedName>
        <fullName evidence="2">PHP domain-containing protein</fullName>
    </submittedName>
</protein>
<organism evidence="2 3">
    <name type="scientific">Alkalibacter rhizosphaerae</name>
    <dbReference type="NCBI Taxonomy" id="2815577"/>
    <lineage>
        <taxon>Bacteria</taxon>
        <taxon>Bacillati</taxon>
        <taxon>Bacillota</taxon>
        <taxon>Clostridia</taxon>
        <taxon>Eubacteriales</taxon>
        <taxon>Eubacteriaceae</taxon>
        <taxon>Alkalibacter</taxon>
    </lineage>
</organism>
<sequence>MKNKAFAVDLHIHSCLSPCGDEDMTPNNIVNMALLKGLDVISVTDHNSGANLPAVDALAREANLGFLPGIEVNTKEEIHVLAYLPNLERAMELDEIIMKRLPKIPNNEKFFGAQLILNEEDECIGKIGDLLINAVDLSLGDLKTLVEKMEGAILPAHIDKKSFSLIANLGFIPPDLHLRSVELSSNYKQGDNTLMDSMIKDLRIFRSSDAHYLHQMLERSFFLHLKEKDPMEVIQKIRGSES</sequence>
<evidence type="ECO:0000259" key="1">
    <source>
        <dbReference type="SMART" id="SM00481"/>
    </source>
</evidence>
<dbReference type="GO" id="GO:0035312">
    <property type="term" value="F:5'-3' DNA exonuclease activity"/>
    <property type="evidence" value="ECO:0007669"/>
    <property type="project" value="TreeGrafter"/>
</dbReference>
<dbReference type="KEGG" id="alka:J0B03_09200"/>
<evidence type="ECO:0000313" key="2">
    <source>
        <dbReference type="EMBL" id="QSX07977.1"/>
    </source>
</evidence>
<dbReference type="EMBL" id="CP071444">
    <property type="protein sequence ID" value="QSX07977.1"/>
    <property type="molecule type" value="Genomic_DNA"/>
</dbReference>
<dbReference type="GO" id="GO:0004534">
    <property type="term" value="F:5'-3' RNA exonuclease activity"/>
    <property type="evidence" value="ECO:0007669"/>
    <property type="project" value="TreeGrafter"/>
</dbReference>
<name>A0A974XDR8_9FIRM</name>
<dbReference type="Gene3D" id="3.20.20.140">
    <property type="entry name" value="Metal-dependent hydrolases"/>
    <property type="match status" value="1"/>
</dbReference>
<dbReference type="SUPFAM" id="SSF89550">
    <property type="entry name" value="PHP domain-like"/>
    <property type="match status" value="1"/>
</dbReference>
<evidence type="ECO:0000313" key="3">
    <source>
        <dbReference type="Proteomes" id="UP000663499"/>
    </source>
</evidence>
<dbReference type="InterPro" id="IPR016195">
    <property type="entry name" value="Pol/histidinol_Pase-like"/>
</dbReference>
<dbReference type="AlphaFoldDB" id="A0A974XDR8"/>
<dbReference type="CDD" id="cd07432">
    <property type="entry name" value="PHP_HisPPase"/>
    <property type="match status" value="1"/>
</dbReference>
<dbReference type="SMART" id="SM00481">
    <property type="entry name" value="POLIIIAc"/>
    <property type="match status" value="1"/>
</dbReference>
<reference evidence="2" key="1">
    <citation type="submission" date="2021-03" db="EMBL/GenBank/DDBJ databases">
        <title>Alkalibacter marinus sp. nov., isolated from tidal flat sediment.</title>
        <authorList>
            <person name="Namirimu T."/>
            <person name="Yang J.-A."/>
            <person name="Yang S.-H."/>
            <person name="Kim Y.-J."/>
            <person name="Kwon K.K."/>
        </authorList>
    </citation>
    <scope>NUCLEOTIDE SEQUENCE</scope>
    <source>
        <strain evidence="2">ES005</strain>
    </source>
</reference>
<keyword evidence="3" id="KW-1185">Reference proteome</keyword>
<dbReference type="Proteomes" id="UP000663499">
    <property type="component" value="Chromosome"/>
</dbReference>
<dbReference type="PANTHER" id="PTHR42924">
    <property type="entry name" value="EXONUCLEASE"/>
    <property type="match status" value="1"/>
</dbReference>
<accession>A0A974XDR8</accession>